<evidence type="ECO:0000313" key="1">
    <source>
        <dbReference type="EMBL" id="CAK9039926.1"/>
    </source>
</evidence>
<sequence length="448" mass="51073">MSRSAGRKVHIDHMNWCHLNAWLVGPATAEKDCSLLELLTNQEQPPAFYLIHFWGDLVLNLIEAIRVHMQSRNVEETSAYWMGLFANRPHSLQDAFCPDLKSTCFHKAMAACDFRVMLAIDPKNDSSLMATCLSRLWCLYELAICNEPNCQLDLIQTKLDVRAPLKKASMVSHFLTKEEQEAELRAPTSGYKAQSDREKSFSLTTMDLALHVSIAKARITNETERRQILNSLARREPTEEVVEEHPEYGLWNKRLRAMFALCFWRRVMGGNVSDSDVHRTQLKLVDALHKGFHFRCLELDMAFMQVCSEKLKMLRSCFPTTLQELKLDLREVEIRNEEIIALAAGLPRDLEDLTLNLAGNEEINDDGIEVFMSKLPNKMRSMALDLKKTSVGKELLQRQGNYESMRQYLAEQAAKAIQCTFVNIIPSASGHVTYTVAKKTLPPLTNNP</sequence>
<protein>
    <submittedName>
        <fullName evidence="1">Uncharacterized protein</fullName>
    </submittedName>
</protein>
<dbReference type="Gene3D" id="3.80.10.10">
    <property type="entry name" value="Ribonuclease Inhibitor"/>
    <property type="match status" value="1"/>
</dbReference>
<organism evidence="1 2">
    <name type="scientific">Durusdinium trenchii</name>
    <dbReference type="NCBI Taxonomy" id="1381693"/>
    <lineage>
        <taxon>Eukaryota</taxon>
        <taxon>Sar</taxon>
        <taxon>Alveolata</taxon>
        <taxon>Dinophyceae</taxon>
        <taxon>Suessiales</taxon>
        <taxon>Symbiodiniaceae</taxon>
        <taxon>Durusdinium</taxon>
    </lineage>
</organism>
<evidence type="ECO:0000313" key="2">
    <source>
        <dbReference type="Proteomes" id="UP001642464"/>
    </source>
</evidence>
<gene>
    <name evidence="1" type="ORF">SCF082_LOCUS23303</name>
</gene>
<dbReference type="EMBL" id="CAXAMM010016847">
    <property type="protein sequence ID" value="CAK9039926.1"/>
    <property type="molecule type" value="Genomic_DNA"/>
</dbReference>
<proteinExistence type="predicted"/>
<reference evidence="1 2" key="1">
    <citation type="submission" date="2024-02" db="EMBL/GenBank/DDBJ databases">
        <authorList>
            <person name="Chen Y."/>
            <person name="Shah S."/>
            <person name="Dougan E. K."/>
            <person name="Thang M."/>
            <person name="Chan C."/>
        </authorList>
    </citation>
    <scope>NUCLEOTIDE SEQUENCE [LARGE SCALE GENOMIC DNA]</scope>
</reference>
<dbReference type="SUPFAM" id="SSF52047">
    <property type="entry name" value="RNI-like"/>
    <property type="match status" value="1"/>
</dbReference>
<dbReference type="InterPro" id="IPR032675">
    <property type="entry name" value="LRR_dom_sf"/>
</dbReference>
<keyword evidence="2" id="KW-1185">Reference proteome</keyword>
<dbReference type="Proteomes" id="UP001642464">
    <property type="component" value="Unassembled WGS sequence"/>
</dbReference>
<accession>A0ABP0LL64</accession>
<name>A0ABP0LL64_9DINO</name>
<comment type="caution">
    <text evidence="1">The sequence shown here is derived from an EMBL/GenBank/DDBJ whole genome shotgun (WGS) entry which is preliminary data.</text>
</comment>